<proteinExistence type="inferred from homology"/>
<feature type="region of interest" description="Disordered" evidence="11">
    <location>
        <begin position="358"/>
        <end position="378"/>
    </location>
</feature>
<keyword evidence="8 12" id="KW-1133">Transmembrane helix</keyword>
<dbReference type="PANTHER" id="PTHR43806:SF11">
    <property type="entry name" value="CEREVISIN-RELATED"/>
    <property type="match status" value="1"/>
</dbReference>
<evidence type="ECO:0000256" key="6">
    <source>
        <dbReference type="ARBA" id="ARBA00022801"/>
    </source>
</evidence>
<dbReference type="GO" id="GO:0008233">
    <property type="term" value="F:peptidase activity"/>
    <property type="evidence" value="ECO:0007669"/>
    <property type="project" value="UniProtKB-KW"/>
</dbReference>
<dbReference type="PROSITE" id="PS51892">
    <property type="entry name" value="SUBTILASE"/>
    <property type="match status" value="1"/>
</dbReference>
<comment type="subcellular location">
    <subcellularLocation>
        <location evidence="1">Cell membrane</location>
        <topology evidence="1">Single-pass membrane protein</topology>
    </subcellularLocation>
</comment>
<evidence type="ECO:0000256" key="9">
    <source>
        <dbReference type="ARBA" id="ARBA00023136"/>
    </source>
</evidence>
<dbReference type="GO" id="GO:0006508">
    <property type="term" value="P:proteolysis"/>
    <property type="evidence" value="ECO:0007669"/>
    <property type="project" value="UniProtKB-KW"/>
</dbReference>
<keyword evidence="7 10" id="KW-0720">Serine protease</keyword>
<dbReference type="InterPro" id="IPR023834">
    <property type="entry name" value="T7SS_pept_S8A_mycosin"/>
</dbReference>
<dbReference type="RefSeq" id="WP_377334380.1">
    <property type="nucleotide sequence ID" value="NZ_JBHLUE010000001.1"/>
</dbReference>
<keyword evidence="5 12" id="KW-0812">Transmembrane</keyword>
<organism evidence="15 16">
    <name type="scientific">Plantactinospora siamensis</name>
    <dbReference type="NCBI Taxonomy" id="555372"/>
    <lineage>
        <taxon>Bacteria</taxon>
        <taxon>Bacillati</taxon>
        <taxon>Actinomycetota</taxon>
        <taxon>Actinomycetes</taxon>
        <taxon>Micromonosporales</taxon>
        <taxon>Micromonosporaceae</taxon>
        <taxon>Plantactinospora</taxon>
    </lineage>
</organism>
<evidence type="ECO:0000313" key="15">
    <source>
        <dbReference type="EMBL" id="MFC0562595.1"/>
    </source>
</evidence>
<evidence type="ECO:0000256" key="5">
    <source>
        <dbReference type="ARBA" id="ARBA00022692"/>
    </source>
</evidence>
<evidence type="ECO:0000259" key="14">
    <source>
        <dbReference type="Pfam" id="PF00082"/>
    </source>
</evidence>
<dbReference type="SUPFAM" id="SSF52743">
    <property type="entry name" value="Subtilisin-like"/>
    <property type="match status" value="1"/>
</dbReference>
<dbReference type="Pfam" id="PF00082">
    <property type="entry name" value="Peptidase_S8"/>
    <property type="match status" value="1"/>
</dbReference>
<comment type="caution">
    <text evidence="15">The sequence shown here is derived from an EMBL/GenBank/DDBJ whole genome shotgun (WGS) entry which is preliminary data.</text>
</comment>
<dbReference type="EMBL" id="JBHLUE010000001">
    <property type="protein sequence ID" value="MFC0562595.1"/>
    <property type="molecule type" value="Genomic_DNA"/>
</dbReference>
<evidence type="ECO:0000256" key="1">
    <source>
        <dbReference type="ARBA" id="ARBA00004162"/>
    </source>
</evidence>
<feature type="transmembrane region" description="Helical" evidence="12">
    <location>
        <begin position="393"/>
        <end position="417"/>
    </location>
</feature>
<dbReference type="Gene3D" id="3.40.50.200">
    <property type="entry name" value="Peptidase S8/S53 domain"/>
    <property type="match status" value="1"/>
</dbReference>
<evidence type="ECO:0000256" key="8">
    <source>
        <dbReference type="ARBA" id="ARBA00022989"/>
    </source>
</evidence>
<feature type="active site" description="Charge relay system" evidence="10">
    <location>
        <position position="298"/>
    </location>
</feature>
<keyword evidence="13" id="KW-0732">Signal</keyword>
<keyword evidence="16" id="KW-1185">Reference proteome</keyword>
<accession>A0ABV6NPB6</accession>
<evidence type="ECO:0000256" key="7">
    <source>
        <dbReference type="ARBA" id="ARBA00022825"/>
    </source>
</evidence>
<dbReference type="InterPro" id="IPR050131">
    <property type="entry name" value="Peptidase_S8_subtilisin-like"/>
</dbReference>
<sequence>MRRLRLLAVALVVLFITLAAAPTAAFAESAAARIGGPALAGLSLARLGQKPVPCRNPPAHGQSLPAAAPRDPTIARLGLDRAWDLSTGAKVTVAVVDSGVDGTQPKLRPALAPGSDFVTTQTPPGWQRLPGGLGDCGDNGGTHGTAVAGLIAARPDDDDRIIGVAPRARIAPIRIVDGVQNASPEMIAAAIRKGADLGQVLNLSLALPVDRPAVRAAIRYALDHDVVVVAAAGNESSNGDSKWYPAAYPGVLAVAALKQDGTPLTESNRGSWVGIAAPGDRLTALAAGGGYTTVSGTSFATALVSGVAALVRSRFPDMSAAEVVHRLTATAVPLGAARDDRVGAGIIDPFAALSAQSAAVPSDPGRSGGPAGASGRVRVLPRQDQTAGIVDRWGTLLGAAGVLAVAAALAYLGRLALLAARRRRKRPGDQEPVEEPAVDPPDVRLA</sequence>
<dbReference type="PRINTS" id="PR00723">
    <property type="entry name" value="SUBTILISIN"/>
</dbReference>
<feature type="region of interest" description="Disordered" evidence="11">
    <location>
        <begin position="423"/>
        <end position="446"/>
    </location>
</feature>
<feature type="domain" description="Peptidase S8/S53" evidence="14">
    <location>
        <begin position="88"/>
        <end position="345"/>
    </location>
</feature>
<comment type="similarity">
    <text evidence="2 10">Belongs to the peptidase S8 family.</text>
</comment>
<protein>
    <submittedName>
        <fullName evidence="15">Type VII secretion-associated serine protease mycosin</fullName>
    </submittedName>
</protein>
<dbReference type="InterPro" id="IPR000209">
    <property type="entry name" value="Peptidase_S8/S53_dom"/>
</dbReference>
<keyword evidence="9 12" id="KW-0472">Membrane</keyword>
<dbReference type="Proteomes" id="UP001589894">
    <property type="component" value="Unassembled WGS sequence"/>
</dbReference>
<feature type="active site" description="Charge relay system" evidence="10">
    <location>
        <position position="97"/>
    </location>
</feature>
<feature type="active site" description="Charge relay system" evidence="10">
    <location>
        <position position="143"/>
    </location>
</feature>
<evidence type="ECO:0000256" key="3">
    <source>
        <dbReference type="ARBA" id="ARBA00022475"/>
    </source>
</evidence>
<gene>
    <name evidence="15" type="primary">mycP</name>
    <name evidence="15" type="ORF">ACFFHU_00155</name>
</gene>
<evidence type="ECO:0000256" key="4">
    <source>
        <dbReference type="ARBA" id="ARBA00022670"/>
    </source>
</evidence>
<dbReference type="InterPro" id="IPR015500">
    <property type="entry name" value="Peptidase_S8_subtilisin-rel"/>
</dbReference>
<keyword evidence="6 10" id="KW-0378">Hydrolase</keyword>
<evidence type="ECO:0000256" key="11">
    <source>
        <dbReference type="SAM" id="MobiDB-lite"/>
    </source>
</evidence>
<evidence type="ECO:0000256" key="2">
    <source>
        <dbReference type="ARBA" id="ARBA00011073"/>
    </source>
</evidence>
<name>A0ABV6NPB6_9ACTN</name>
<dbReference type="NCBIfam" id="TIGR03921">
    <property type="entry name" value="T7SS_mycosin"/>
    <property type="match status" value="1"/>
</dbReference>
<dbReference type="InterPro" id="IPR022398">
    <property type="entry name" value="Peptidase_S8_His-AS"/>
</dbReference>
<feature type="signal peptide" evidence="13">
    <location>
        <begin position="1"/>
        <end position="21"/>
    </location>
</feature>
<evidence type="ECO:0000256" key="12">
    <source>
        <dbReference type="SAM" id="Phobius"/>
    </source>
</evidence>
<evidence type="ECO:0000256" key="13">
    <source>
        <dbReference type="SAM" id="SignalP"/>
    </source>
</evidence>
<dbReference type="PROSITE" id="PS00137">
    <property type="entry name" value="SUBTILASE_HIS"/>
    <property type="match status" value="1"/>
</dbReference>
<keyword evidence="4 10" id="KW-0645">Protease</keyword>
<dbReference type="InterPro" id="IPR036852">
    <property type="entry name" value="Peptidase_S8/S53_dom_sf"/>
</dbReference>
<reference evidence="15 16" key="1">
    <citation type="submission" date="2024-09" db="EMBL/GenBank/DDBJ databases">
        <authorList>
            <person name="Sun Q."/>
            <person name="Mori K."/>
        </authorList>
    </citation>
    <scope>NUCLEOTIDE SEQUENCE [LARGE SCALE GENOMIC DNA]</scope>
    <source>
        <strain evidence="15 16">TBRC 2205</strain>
    </source>
</reference>
<evidence type="ECO:0000256" key="10">
    <source>
        <dbReference type="PROSITE-ProRule" id="PRU01240"/>
    </source>
</evidence>
<feature type="chain" id="PRO_5045965909" evidence="13">
    <location>
        <begin position="22"/>
        <end position="446"/>
    </location>
</feature>
<keyword evidence="3" id="KW-1003">Cell membrane</keyword>
<evidence type="ECO:0000313" key="16">
    <source>
        <dbReference type="Proteomes" id="UP001589894"/>
    </source>
</evidence>
<dbReference type="PANTHER" id="PTHR43806">
    <property type="entry name" value="PEPTIDASE S8"/>
    <property type="match status" value="1"/>
</dbReference>